<dbReference type="RefSeq" id="WP_011019345.1">
    <property type="nucleotide sequence ID" value="NZ_DUJS01000001.1"/>
</dbReference>
<name>A0A832T555_9EURY</name>
<gene>
    <name evidence="3" type="ORF">HA336_00015</name>
</gene>
<dbReference type="Proteomes" id="UP000619545">
    <property type="component" value="Unassembled WGS sequence"/>
</dbReference>
<dbReference type="PANTHER" id="PTHR21015:SF22">
    <property type="entry name" value="GLYCOSYLTRANSFERASE"/>
    <property type="match status" value="1"/>
</dbReference>
<dbReference type="CDD" id="cd03785">
    <property type="entry name" value="GT28_MurG"/>
    <property type="match status" value="1"/>
</dbReference>
<dbReference type="EMBL" id="DUJS01000001">
    <property type="protein sequence ID" value="HII69602.1"/>
    <property type="molecule type" value="Genomic_DNA"/>
</dbReference>
<proteinExistence type="inferred from homology"/>
<protein>
    <submittedName>
        <fullName evidence="3">Glycosyltransferase</fullName>
    </submittedName>
</protein>
<evidence type="ECO:0000259" key="2">
    <source>
        <dbReference type="Pfam" id="PF04101"/>
    </source>
</evidence>
<evidence type="ECO:0000313" key="4">
    <source>
        <dbReference type="Proteomes" id="UP000619545"/>
    </source>
</evidence>
<dbReference type="SUPFAM" id="SSF53756">
    <property type="entry name" value="UDP-Glycosyltransferase/glycogen phosphorylase"/>
    <property type="match status" value="1"/>
</dbReference>
<dbReference type="Gene3D" id="3.40.50.2000">
    <property type="entry name" value="Glycogen Phosphorylase B"/>
    <property type="match status" value="2"/>
</dbReference>
<dbReference type="Pfam" id="PF04101">
    <property type="entry name" value="Glyco_tran_28_C"/>
    <property type="match status" value="1"/>
</dbReference>
<feature type="domain" description="Glycosyl transferase family 28 C-terminal" evidence="2">
    <location>
        <begin position="236"/>
        <end position="329"/>
    </location>
</feature>
<evidence type="ECO:0000313" key="3">
    <source>
        <dbReference type="EMBL" id="HII69602.1"/>
    </source>
</evidence>
<dbReference type="InterPro" id="IPR007235">
    <property type="entry name" value="Glyco_trans_28_C"/>
</dbReference>
<accession>A0A832T555</accession>
<reference evidence="3" key="1">
    <citation type="journal article" date="2020" name="bioRxiv">
        <title>A rank-normalized archaeal taxonomy based on genome phylogeny resolves widespread incomplete and uneven classifications.</title>
        <authorList>
            <person name="Rinke C."/>
            <person name="Chuvochina M."/>
            <person name="Mussig A.J."/>
            <person name="Chaumeil P.-A."/>
            <person name="Waite D.W."/>
            <person name="Whitman W.B."/>
            <person name="Parks D.H."/>
            <person name="Hugenholtz P."/>
        </authorList>
    </citation>
    <scope>NUCLEOTIDE SEQUENCE</scope>
    <source>
        <strain evidence="3">UBA8853</strain>
    </source>
</reference>
<comment type="similarity">
    <text evidence="1">Belongs to the glycosyltransferase 28 family.</text>
</comment>
<organism evidence="3 4">
    <name type="scientific">Methanopyrus kandleri</name>
    <dbReference type="NCBI Taxonomy" id="2320"/>
    <lineage>
        <taxon>Archaea</taxon>
        <taxon>Methanobacteriati</taxon>
        <taxon>Methanobacteriota</taxon>
        <taxon>Methanomada group</taxon>
        <taxon>Methanopyri</taxon>
        <taxon>Methanopyrales</taxon>
        <taxon>Methanopyraceae</taxon>
        <taxon>Methanopyrus</taxon>
    </lineage>
</organism>
<sequence length="344" mass="38220">MGLGRELRRIGLEPVFSSFGEGREMLMREFPDAPVYGLPKIELFSEDGSFDLLLLLRRHPDLPLRFYAGVEADRRVIRRHGCKVVVSDCQFHALVAAQIIGVPAIVISNMLRVPGEGSLVRLINGMLRRMFELADIVLIPDTYDDTYDVPEIDTEVVWVGPILKRRPDELPPRDAVRRKYGIPDDATVVLVTAGGSKYGRRIVRIAVEGLKLLSKSIDVFPVIISEERVGDGLGLQLRYVDNLLELIKVSNVVITHGGHTTLSECACLRTPVVSVPLPNHPEQHMNAERVLQRGLGVAVPPEELSPKRIAEAIEQAIDWKVPKIRMMDGRGAERAARIVAGTLD</sequence>
<keyword evidence="3" id="KW-0808">Transferase</keyword>
<dbReference type="GeneID" id="1477078"/>
<dbReference type="PANTHER" id="PTHR21015">
    <property type="entry name" value="UDP-N-ACETYLGLUCOSAMINE--N-ACETYLMURAMYL-(PENTAPEPTIDE) PYROPHOSPHORYL-UNDECAPRENOL N-ACETYLGLUCOSAMINE TRANSFERASE 1"/>
    <property type="match status" value="1"/>
</dbReference>
<dbReference type="SMR" id="A0A832T555"/>
<evidence type="ECO:0000256" key="1">
    <source>
        <dbReference type="ARBA" id="ARBA00006962"/>
    </source>
</evidence>
<dbReference type="GO" id="GO:0016758">
    <property type="term" value="F:hexosyltransferase activity"/>
    <property type="evidence" value="ECO:0007669"/>
    <property type="project" value="InterPro"/>
</dbReference>
<comment type="caution">
    <text evidence="3">The sequence shown here is derived from an EMBL/GenBank/DDBJ whole genome shotgun (WGS) entry which is preliminary data.</text>
</comment>
<dbReference type="AlphaFoldDB" id="A0A832T555"/>